<name>A0A2A2LU54_9BILA</name>
<evidence type="ECO:0000313" key="2">
    <source>
        <dbReference type="Proteomes" id="UP000218231"/>
    </source>
</evidence>
<dbReference type="AlphaFoldDB" id="A0A2A2LU54"/>
<dbReference type="EMBL" id="LIAE01006431">
    <property type="protein sequence ID" value="PAV89786.1"/>
    <property type="molecule type" value="Genomic_DNA"/>
</dbReference>
<organism evidence="1 2">
    <name type="scientific">Diploscapter pachys</name>
    <dbReference type="NCBI Taxonomy" id="2018661"/>
    <lineage>
        <taxon>Eukaryota</taxon>
        <taxon>Metazoa</taxon>
        <taxon>Ecdysozoa</taxon>
        <taxon>Nematoda</taxon>
        <taxon>Chromadorea</taxon>
        <taxon>Rhabditida</taxon>
        <taxon>Rhabditina</taxon>
        <taxon>Rhabditomorpha</taxon>
        <taxon>Rhabditoidea</taxon>
        <taxon>Rhabditidae</taxon>
        <taxon>Diploscapter</taxon>
    </lineage>
</organism>
<reference evidence="1 2" key="1">
    <citation type="journal article" date="2017" name="Curr. Biol.">
        <title>Genome architecture and evolution of a unichromosomal asexual nematode.</title>
        <authorList>
            <person name="Fradin H."/>
            <person name="Zegar C."/>
            <person name="Gutwein M."/>
            <person name="Lucas J."/>
            <person name="Kovtun M."/>
            <person name="Corcoran D."/>
            <person name="Baugh L.R."/>
            <person name="Kiontke K."/>
            <person name="Gunsalus K."/>
            <person name="Fitch D.H."/>
            <person name="Piano F."/>
        </authorList>
    </citation>
    <scope>NUCLEOTIDE SEQUENCE [LARGE SCALE GENOMIC DNA]</scope>
    <source>
        <strain evidence="1">PF1309</strain>
    </source>
</reference>
<sequence length="136" mass="13955">MSYLEVCKTCDGGALINGATTYDWAQWDGATPATTCIYSPDGQNIAPLANPPSTFDITNPTLTDSGSTADTCRASFTCTGTDPLVFHIVTPGDQEACIVLPLSLIPVSERTVECSDAATPPPGGLNVVAMGCGVPA</sequence>
<dbReference type="Proteomes" id="UP000218231">
    <property type="component" value="Unassembled WGS sequence"/>
</dbReference>
<proteinExistence type="predicted"/>
<accession>A0A2A2LU54</accession>
<evidence type="ECO:0000313" key="1">
    <source>
        <dbReference type="EMBL" id="PAV89786.1"/>
    </source>
</evidence>
<keyword evidence="2" id="KW-1185">Reference proteome</keyword>
<gene>
    <name evidence="1" type="ORF">WR25_22440</name>
</gene>
<comment type="caution">
    <text evidence="1">The sequence shown here is derived from an EMBL/GenBank/DDBJ whole genome shotgun (WGS) entry which is preliminary data.</text>
</comment>
<protein>
    <submittedName>
        <fullName evidence="1">Uncharacterized protein</fullName>
    </submittedName>
</protein>